<protein>
    <submittedName>
        <fullName evidence="1">Uncharacterized protein</fullName>
    </submittedName>
</protein>
<sequence length="254" mass="30237">MNSNQTTMQPQKLLTHNFIHKLRRNLTKNKGLESYSKKEFKFEATDVLINPRIQVPDLINPIMPKGKENFDFENAKIIFESYKNLTPTQATDVRMWTYLAHTSLWDYMKKRFPIEKQPLKKRGEYVLEHWFIDGVSPRNLVRHGISLLWWGAYLTYDSGRKDHYELTRELFSMLDYTRTLIPGTQGRNKNFSHALLEFVRENGDLFAQYKEGRVRFLMTRANYLGGYKILPDLSKKEIKEIFKKYTKEIQEIKV</sequence>
<comment type="caution">
    <text evidence="1">The sequence shown here is derived from an EMBL/GenBank/DDBJ whole genome shotgun (WGS) entry which is preliminary data.</text>
</comment>
<reference evidence="1 2" key="1">
    <citation type="journal article" date="2016" name="Nat. Commun.">
        <title>Thousands of microbial genomes shed light on interconnected biogeochemical processes in an aquifer system.</title>
        <authorList>
            <person name="Anantharaman K."/>
            <person name="Brown C.T."/>
            <person name="Hug L.A."/>
            <person name="Sharon I."/>
            <person name="Castelle C.J."/>
            <person name="Probst A.J."/>
            <person name="Thomas B.C."/>
            <person name="Singh A."/>
            <person name="Wilkins M.J."/>
            <person name="Karaoz U."/>
            <person name="Brodie E.L."/>
            <person name="Williams K.H."/>
            <person name="Hubbard S.S."/>
            <person name="Banfield J.F."/>
        </authorList>
    </citation>
    <scope>NUCLEOTIDE SEQUENCE [LARGE SCALE GENOMIC DNA]</scope>
</reference>
<name>A0A1F7I5R2_9BACT</name>
<gene>
    <name evidence="1" type="ORF">A3F34_03350</name>
</gene>
<dbReference type="EMBL" id="MGAE01000052">
    <property type="protein sequence ID" value="OGK38592.1"/>
    <property type="molecule type" value="Genomic_DNA"/>
</dbReference>
<dbReference type="Proteomes" id="UP000179024">
    <property type="component" value="Unassembled WGS sequence"/>
</dbReference>
<proteinExistence type="predicted"/>
<organism evidence="1 2">
    <name type="scientific">Candidatus Roizmanbacteria bacterium RIFCSPHIGHO2_12_FULL_44_10</name>
    <dbReference type="NCBI Taxonomy" id="1802054"/>
    <lineage>
        <taxon>Bacteria</taxon>
        <taxon>Candidatus Roizmaniibacteriota</taxon>
    </lineage>
</organism>
<dbReference type="AlphaFoldDB" id="A0A1F7I5R2"/>
<dbReference type="InterPro" id="IPR045920">
    <property type="entry name" value="DUF6339"/>
</dbReference>
<accession>A0A1F7I5R2</accession>
<dbReference type="Pfam" id="PF19866">
    <property type="entry name" value="DUF6339"/>
    <property type="match status" value="1"/>
</dbReference>
<evidence type="ECO:0000313" key="2">
    <source>
        <dbReference type="Proteomes" id="UP000179024"/>
    </source>
</evidence>
<evidence type="ECO:0000313" key="1">
    <source>
        <dbReference type="EMBL" id="OGK38592.1"/>
    </source>
</evidence>